<dbReference type="Proteomes" id="UP000008004">
    <property type="component" value="Chromosome"/>
</dbReference>
<organism evidence="1 2">
    <name type="scientific">Mycobacterium intracellulare (strain ATCC 13950 / DSM 43223 / JCM 6384 / NCTC 13025 / 3600)</name>
    <dbReference type="NCBI Taxonomy" id="487521"/>
    <lineage>
        <taxon>Bacteria</taxon>
        <taxon>Bacillati</taxon>
        <taxon>Actinomycetota</taxon>
        <taxon>Actinomycetes</taxon>
        <taxon>Mycobacteriales</taxon>
        <taxon>Mycobacteriaceae</taxon>
        <taxon>Mycobacterium</taxon>
        <taxon>Mycobacterium avium complex (MAC)</taxon>
    </lineage>
</organism>
<protein>
    <submittedName>
        <fullName evidence="1">PhiRv2 phage protein</fullName>
    </submittedName>
</protein>
<dbReference type="eggNOG" id="COG3747">
    <property type="taxonomic scope" value="Bacteria"/>
</dbReference>
<accession>H8IV10</accession>
<sequence>MPTPPKFERCAPDCPDWLPPDARDMWERTVPELERLDLLKEIDLGVLAAYCLAWDQLVQAVNAYQAQGFTTANKRSGRVTVNPVVATARAAMRDLLTLARELGCTPSAEANLATTMPADDDADDPFSS</sequence>
<evidence type="ECO:0000313" key="1">
    <source>
        <dbReference type="EMBL" id="AFC44580.1"/>
    </source>
</evidence>
<dbReference type="PATRIC" id="fig|487521.10.peg.3371"/>
<evidence type="ECO:0000313" key="2">
    <source>
        <dbReference type="Proteomes" id="UP000008004"/>
    </source>
</evidence>
<dbReference type="InterPro" id="IPR006448">
    <property type="entry name" value="Phage_term_ssu_P27"/>
</dbReference>
<name>H8IV10_MYCIA</name>
<proteinExistence type="predicted"/>
<dbReference type="AlphaFoldDB" id="H8IV10"/>
<gene>
    <name evidence="1" type="ordered locus">OCU_33610</name>
</gene>
<dbReference type="HOGENOM" id="CLU_107958_4_0_11"/>
<dbReference type="KEGG" id="mia:OCU_33610"/>
<reference evidence="1 2" key="1">
    <citation type="journal article" date="2012" name="J. Bacteriol.">
        <title>Complete genome sequence of Mycobacterium intracellulare strain ATCC 13950T.</title>
        <authorList>
            <person name="Kim B.J."/>
            <person name="Choi B.S."/>
            <person name="Lim J.S."/>
            <person name="Choi I.Y."/>
            <person name="Lee J.H."/>
            <person name="Chun J."/>
            <person name="Kook Y.H."/>
            <person name="Kim B.J."/>
        </authorList>
    </citation>
    <scope>NUCLEOTIDE SEQUENCE [LARGE SCALE GENOMIC DNA]</scope>
    <source>
        <strain evidence="2">ATCC 13950 / DSM 43223 / JCM 6384 / NCTC 13025 / 3600</strain>
    </source>
</reference>
<dbReference type="Pfam" id="PF05119">
    <property type="entry name" value="Terminase_4"/>
    <property type="match status" value="1"/>
</dbReference>
<dbReference type="EMBL" id="CP003322">
    <property type="protein sequence ID" value="AFC44580.1"/>
    <property type="molecule type" value="Genomic_DNA"/>
</dbReference>
<dbReference type="NCBIfam" id="TIGR01558">
    <property type="entry name" value="sm_term_P27"/>
    <property type="match status" value="1"/>
</dbReference>